<evidence type="ECO:0000313" key="6">
    <source>
        <dbReference type="EMBL" id="KAI6658504.1"/>
    </source>
</evidence>
<dbReference type="Gene3D" id="3.10.440.10">
    <property type="match status" value="1"/>
</dbReference>
<comment type="similarity">
    <text evidence="1">Belongs to the eukaryotic ribosomal protein eL31 family.</text>
</comment>
<evidence type="ECO:0000256" key="3">
    <source>
        <dbReference type="ARBA" id="ARBA00023274"/>
    </source>
</evidence>
<sequence>MNSKAKGVKRRATKKEVVTREFTVHLHKYIHGIGFKRRAPRAIKAIREFAKKHMKTDDIRIDTDLNKFIWSHGIRNVPYRVRVRLSRRRNEDDDAKNLLYTLVTWVPTDPRCFKRLENEEVPDD</sequence>
<dbReference type="CDD" id="cd00463">
    <property type="entry name" value="Ribosomal_L31e"/>
    <property type="match status" value="1"/>
</dbReference>
<dbReference type="InterPro" id="IPR000054">
    <property type="entry name" value="Ribosomal_eL31"/>
</dbReference>
<keyword evidence="3" id="KW-0687">Ribonucleoprotein</keyword>
<dbReference type="GO" id="GO:0022625">
    <property type="term" value="C:cytosolic large ribosomal subunit"/>
    <property type="evidence" value="ECO:0007669"/>
    <property type="project" value="TreeGrafter"/>
</dbReference>
<evidence type="ECO:0000256" key="5">
    <source>
        <dbReference type="ARBA" id="ARBA00035337"/>
    </source>
</evidence>
<organism evidence="6 7">
    <name type="scientific">Oopsacas minuta</name>
    <dbReference type="NCBI Taxonomy" id="111878"/>
    <lineage>
        <taxon>Eukaryota</taxon>
        <taxon>Metazoa</taxon>
        <taxon>Porifera</taxon>
        <taxon>Hexactinellida</taxon>
        <taxon>Hexasterophora</taxon>
        <taxon>Lyssacinosida</taxon>
        <taxon>Leucopsacidae</taxon>
        <taxon>Oopsacas</taxon>
    </lineage>
</organism>
<evidence type="ECO:0000256" key="1">
    <source>
        <dbReference type="ARBA" id="ARBA00010808"/>
    </source>
</evidence>
<evidence type="ECO:0000313" key="7">
    <source>
        <dbReference type="Proteomes" id="UP001165289"/>
    </source>
</evidence>
<name>A0AAV7KEJ8_9METZ</name>
<dbReference type="SUPFAM" id="SSF54575">
    <property type="entry name" value="Ribosomal protein L31e"/>
    <property type="match status" value="1"/>
</dbReference>
<dbReference type="PANTHER" id="PTHR10956:SF0">
    <property type="entry name" value="60S RIBOSOMAL PROTEIN L31"/>
    <property type="match status" value="1"/>
</dbReference>
<evidence type="ECO:0000256" key="4">
    <source>
        <dbReference type="ARBA" id="ARBA00035230"/>
    </source>
</evidence>
<dbReference type="InterPro" id="IPR023621">
    <property type="entry name" value="Ribosomal_eL31_dom_sf"/>
</dbReference>
<dbReference type="GO" id="GO:0003735">
    <property type="term" value="F:structural constituent of ribosome"/>
    <property type="evidence" value="ECO:0007669"/>
    <property type="project" value="InterPro"/>
</dbReference>
<dbReference type="GO" id="GO:0002181">
    <property type="term" value="P:cytoplasmic translation"/>
    <property type="evidence" value="ECO:0007669"/>
    <property type="project" value="TreeGrafter"/>
</dbReference>
<keyword evidence="7" id="KW-1185">Reference proteome</keyword>
<dbReference type="HAMAP" id="MF_00410">
    <property type="entry name" value="Ribosomal_eL31"/>
    <property type="match status" value="1"/>
</dbReference>
<gene>
    <name evidence="6" type="ORF">LOD99_15304</name>
</gene>
<dbReference type="Proteomes" id="UP001165289">
    <property type="component" value="Unassembled WGS sequence"/>
</dbReference>
<keyword evidence="2 6" id="KW-0689">Ribosomal protein</keyword>
<dbReference type="PANTHER" id="PTHR10956">
    <property type="entry name" value="60S RIBOSOMAL PROTEIN L31"/>
    <property type="match status" value="1"/>
</dbReference>
<protein>
    <recommendedName>
        <fullName evidence="4">Large ribosomal subunit protein eL31</fullName>
    </recommendedName>
    <alternativeName>
        <fullName evidence="5">60S ribosomal protein L31</fullName>
    </alternativeName>
</protein>
<comment type="caution">
    <text evidence="6">The sequence shown here is derived from an EMBL/GenBank/DDBJ whole genome shotgun (WGS) entry which is preliminary data.</text>
</comment>
<proteinExistence type="inferred from homology"/>
<dbReference type="SMART" id="SM01380">
    <property type="entry name" value="Ribosomal_L31e"/>
    <property type="match status" value="1"/>
</dbReference>
<dbReference type="AlphaFoldDB" id="A0AAV7KEJ8"/>
<dbReference type="NCBIfam" id="NF002258">
    <property type="entry name" value="PRK01192.1-1"/>
    <property type="match status" value="1"/>
</dbReference>
<reference evidence="6 7" key="1">
    <citation type="journal article" date="2023" name="BMC Biol.">
        <title>The compact genome of the sponge Oopsacas minuta (Hexactinellida) is lacking key metazoan core genes.</title>
        <authorList>
            <person name="Santini S."/>
            <person name="Schenkelaars Q."/>
            <person name="Jourda C."/>
            <person name="Duchesne M."/>
            <person name="Belahbib H."/>
            <person name="Rocher C."/>
            <person name="Selva M."/>
            <person name="Riesgo A."/>
            <person name="Vervoort M."/>
            <person name="Leys S.P."/>
            <person name="Kodjabachian L."/>
            <person name="Le Bivic A."/>
            <person name="Borchiellini C."/>
            <person name="Claverie J.M."/>
            <person name="Renard E."/>
        </authorList>
    </citation>
    <scope>NUCLEOTIDE SEQUENCE [LARGE SCALE GENOMIC DNA]</scope>
    <source>
        <strain evidence="6">SPO-2</strain>
    </source>
</reference>
<accession>A0AAV7KEJ8</accession>
<dbReference type="EMBL" id="JAKMXF010000088">
    <property type="protein sequence ID" value="KAI6658504.1"/>
    <property type="molecule type" value="Genomic_DNA"/>
</dbReference>
<evidence type="ECO:0000256" key="2">
    <source>
        <dbReference type="ARBA" id="ARBA00022980"/>
    </source>
</evidence>
<dbReference type="Pfam" id="PF01198">
    <property type="entry name" value="Ribosomal_L31e"/>
    <property type="match status" value="1"/>
</dbReference>
<dbReference type="FunFam" id="3.10.440.10:FF:000001">
    <property type="entry name" value="60S ribosomal protein L31"/>
    <property type="match status" value="1"/>
</dbReference>